<evidence type="ECO:0008006" key="4">
    <source>
        <dbReference type="Google" id="ProtNLM"/>
    </source>
</evidence>
<comment type="caution">
    <text evidence="2">The sequence shown here is derived from an EMBL/GenBank/DDBJ whole genome shotgun (WGS) entry which is preliminary data.</text>
</comment>
<keyword evidence="1" id="KW-0812">Transmembrane</keyword>
<proteinExistence type="predicted"/>
<organism evidence="2 3">
    <name type="scientific">Photobacterium damselae subsp. damselae</name>
    <name type="common">Listonella damsela</name>
    <dbReference type="NCBI Taxonomy" id="85581"/>
    <lineage>
        <taxon>Bacteria</taxon>
        <taxon>Pseudomonadati</taxon>
        <taxon>Pseudomonadota</taxon>
        <taxon>Gammaproteobacteria</taxon>
        <taxon>Vibrionales</taxon>
        <taxon>Vibrionaceae</taxon>
        <taxon>Photobacterium</taxon>
    </lineage>
</organism>
<evidence type="ECO:0000256" key="1">
    <source>
        <dbReference type="SAM" id="Phobius"/>
    </source>
</evidence>
<gene>
    <name evidence="2" type="ORF">HWA77_21820</name>
</gene>
<name>A0A850R1Z8_PHODD</name>
<evidence type="ECO:0000313" key="2">
    <source>
        <dbReference type="EMBL" id="NVP02850.1"/>
    </source>
</evidence>
<evidence type="ECO:0000313" key="3">
    <source>
        <dbReference type="Proteomes" id="UP000533429"/>
    </source>
</evidence>
<dbReference type="RefSeq" id="WP_188007493.1">
    <property type="nucleotide sequence ID" value="NZ_CP090496.1"/>
</dbReference>
<reference evidence="2 3" key="1">
    <citation type="submission" date="2020-06" db="EMBL/GenBank/DDBJ databases">
        <title>Photobacterium damselae subsp. damselae comparative genomics.</title>
        <authorList>
            <person name="Osorio C.R."/>
        </authorList>
    </citation>
    <scope>NUCLEOTIDE SEQUENCE [LARGE SCALE GENOMIC DNA]</scope>
    <source>
        <strain evidence="2 3">TW250/03</strain>
    </source>
</reference>
<dbReference type="AlphaFoldDB" id="A0A850R1Z8"/>
<accession>A0A850R1Z8</accession>
<protein>
    <recommendedName>
        <fullName evidence="4">Membrane protein, suppressor for copper-sensitivity A</fullName>
    </recommendedName>
</protein>
<dbReference type="EMBL" id="JABXOR010001415">
    <property type="protein sequence ID" value="NVP02850.1"/>
    <property type="molecule type" value="Genomic_DNA"/>
</dbReference>
<dbReference type="Proteomes" id="UP000533429">
    <property type="component" value="Unassembled WGS sequence"/>
</dbReference>
<keyword evidence="1" id="KW-1133">Transmembrane helix</keyword>
<feature type="transmembrane region" description="Helical" evidence="1">
    <location>
        <begin position="80"/>
        <end position="100"/>
    </location>
</feature>
<feature type="transmembrane region" description="Helical" evidence="1">
    <location>
        <begin position="12"/>
        <end position="32"/>
    </location>
</feature>
<sequence length="124" mass="14336">MQRPSNKHNSAYFMLCMVVFVVAFCFSQQAGWRLSCSNPTSQKTTEQQIKTNEQSSPPITEKKCSLSDHLLQLSQHMLEGLLFVISFILILQIMVLAWYYSVPILTEPIPQTRRLHLTLCVFRE</sequence>
<keyword evidence="1" id="KW-0472">Membrane</keyword>